<organism evidence="1 2">
    <name type="scientific">Aegilops tauschii subsp. strangulata</name>
    <name type="common">Goatgrass</name>
    <dbReference type="NCBI Taxonomy" id="200361"/>
    <lineage>
        <taxon>Eukaryota</taxon>
        <taxon>Viridiplantae</taxon>
        <taxon>Streptophyta</taxon>
        <taxon>Embryophyta</taxon>
        <taxon>Tracheophyta</taxon>
        <taxon>Spermatophyta</taxon>
        <taxon>Magnoliopsida</taxon>
        <taxon>Liliopsida</taxon>
        <taxon>Poales</taxon>
        <taxon>Poaceae</taxon>
        <taxon>BOP clade</taxon>
        <taxon>Pooideae</taxon>
        <taxon>Triticodae</taxon>
        <taxon>Triticeae</taxon>
        <taxon>Triticinae</taxon>
        <taxon>Aegilops</taxon>
    </lineage>
</organism>
<proteinExistence type="predicted"/>
<reference evidence="2" key="2">
    <citation type="journal article" date="2017" name="Nat. Plants">
        <title>The Aegilops tauschii genome reveals multiple impacts of transposons.</title>
        <authorList>
            <person name="Zhao G."/>
            <person name="Zou C."/>
            <person name="Li K."/>
            <person name="Wang K."/>
            <person name="Li T."/>
            <person name="Gao L."/>
            <person name="Zhang X."/>
            <person name="Wang H."/>
            <person name="Yang Z."/>
            <person name="Liu X."/>
            <person name="Jiang W."/>
            <person name="Mao L."/>
            <person name="Kong X."/>
            <person name="Jiao Y."/>
            <person name="Jia J."/>
        </authorList>
    </citation>
    <scope>NUCLEOTIDE SEQUENCE [LARGE SCALE GENOMIC DNA]</scope>
    <source>
        <strain evidence="2">cv. AL8/78</strain>
    </source>
</reference>
<sequence>MTNASMKGAYIIFKTFRYRKQSFWIQLLTDSPQLTKQSQENHLRFRCSFKVAIRPLLL</sequence>
<reference evidence="1" key="4">
    <citation type="submission" date="2019-03" db="UniProtKB">
        <authorList>
            <consortium name="EnsemblPlants"/>
        </authorList>
    </citation>
    <scope>IDENTIFICATION</scope>
</reference>
<evidence type="ECO:0000313" key="2">
    <source>
        <dbReference type="Proteomes" id="UP000015105"/>
    </source>
</evidence>
<reference evidence="2" key="1">
    <citation type="journal article" date="2014" name="Science">
        <title>Ancient hybridizations among the ancestral genomes of bread wheat.</title>
        <authorList>
            <consortium name="International Wheat Genome Sequencing Consortium,"/>
            <person name="Marcussen T."/>
            <person name="Sandve S.R."/>
            <person name="Heier L."/>
            <person name="Spannagl M."/>
            <person name="Pfeifer M."/>
            <person name="Jakobsen K.S."/>
            <person name="Wulff B.B."/>
            <person name="Steuernagel B."/>
            <person name="Mayer K.F."/>
            <person name="Olsen O.A."/>
        </authorList>
    </citation>
    <scope>NUCLEOTIDE SEQUENCE [LARGE SCALE GENOMIC DNA]</scope>
    <source>
        <strain evidence="2">cv. AL8/78</strain>
    </source>
</reference>
<keyword evidence="2" id="KW-1185">Reference proteome</keyword>
<dbReference type="EnsemblPlants" id="AET7Gv20219800.5">
    <property type="protein sequence ID" value="AET7Gv20219800.5"/>
    <property type="gene ID" value="AET7Gv20219800"/>
</dbReference>
<accession>A0A453QKY1</accession>
<dbReference type="Proteomes" id="UP000015105">
    <property type="component" value="Chromosome 7D"/>
</dbReference>
<dbReference type="AlphaFoldDB" id="A0A453QKY1"/>
<name>A0A453QKY1_AEGTS</name>
<reference evidence="1" key="5">
    <citation type="journal article" date="2021" name="G3 (Bethesda)">
        <title>Aegilops tauschii genome assembly Aet v5.0 features greater sequence contiguity and improved annotation.</title>
        <authorList>
            <person name="Wang L."/>
            <person name="Zhu T."/>
            <person name="Rodriguez J.C."/>
            <person name="Deal K.R."/>
            <person name="Dubcovsky J."/>
            <person name="McGuire P.E."/>
            <person name="Lux T."/>
            <person name="Spannagl M."/>
            <person name="Mayer K.F.X."/>
            <person name="Baldrich P."/>
            <person name="Meyers B.C."/>
            <person name="Huo N."/>
            <person name="Gu Y.Q."/>
            <person name="Zhou H."/>
            <person name="Devos K.M."/>
            <person name="Bennetzen J.L."/>
            <person name="Unver T."/>
            <person name="Budak H."/>
            <person name="Gulick P.J."/>
            <person name="Galiba G."/>
            <person name="Kalapos B."/>
            <person name="Nelson D.R."/>
            <person name="Li P."/>
            <person name="You F.M."/>
            <person name="Luo M.C."/>
            <person name="Dvorak J."/>
        </authorList>
    </citation>
    <scope>NUCLEOTIDE SEQUENCE [LARGE SCALE GENOMIC DNA]</scope>
    <source>
        <strain evidence="1">cv. AL8/78</strain>
    </source>
</reference>
<protein>
    <submittedName>
        <fullName evidence="1">Uncharacterized protein</fullName>
    </submittedName>
</protein>
<dbReference type="Gramene" id="AET7Gv20219800.5">
    <property type="protein sequence ID" value="AET7Gv20219800.5"/>
    <property type="gene ID" value="AET7Gv20219800"/>
</dbReference>
<evidence type="ECO:0000313" key="1">
    <source>
        <dbReference type="EnsemblPlants" id="AET7Gv20219800.5"/>
    </source>
</evidence>
<reference evidence="1" key="3">
    <citation type="journal article" date="2017" name="Nature">
        <title>Genome sequence of the progenitor of the wheat D genome Aegilops tauschii.</title>
        <authorList>
            <person name="Luo M.C."/>
            <person name="Gu Y.Q."/>
            <person name="Puiu D."/>
            <person name="Wang H."/>
            <person name="Twardziok S.O."/>
            <person name="Deal K.R."/>
            <person name="Huo N."/>
            <person name="Zhu T."/>
            <person name="Wang L."/>
            <person name="Wang Y."/>
            <person name="McGuire P.E."/>
            <person name="Liu S."/>
            <person name="Long H."/>
            <person name="Ramasamy R.K."/>
            <person name="Rodriguez J.C."/>
            <person name="Van S.L."/>
            <person name="Yuan L."/>
            <person name="Wang Z."/>
            <person name="Xia Z."/>
            <person name="Xiao L."/>
            <person name="Anderson O.D."/>
            <person name="Ouyang S."/>
            <person name="Liang Y."/>
            <person name="Zimin A.V."/>
            <person name="Pertea G."/>
            <person name="Qi P."/>
            <person name="Bennetzen J.L."/>
            <person name="Dai X."/>
            <person name="Dawson M.W."/>
            <person name="Muller H.G."/>
            <person name="Kugler K."/>
            <person name="Rivarola-Duarte L."/>
            <person name="Spannagl M."/>
            <person name="Mayer K.F.X."/>
            <person name="Lu F.H."/>
            <person name="Bevan M.W."/>
            <person name="Leroy P."/>
            <person name="Li P."/>
            <person name="You F.M."/>
            <person name="Sun Q."/>
            <person name="Liu Z."/>
            <person name="Lyons E."/>
            <person name="Wicker T."/>
            <person name="Salzberg S.L."/>
            <person name="Devos K.M."/>
            <person name="Dvorak J."/>
        </authorList>
    </citation>
    <scope>NUCLEOTIDE SEQUENCE [LARGE SCALE GENOMIC DNA]</scope>
    <source>
        <strain evidence="1">cv. AL8/78</strain>
    </source>
</reference>